<evidence type="ECO:0000256" key="1">
    <source>
        <dbReference type="SAM" id="MobiDB-lite"/>
    </source>
</evidence>
<feature type="transmembrane region" description="Helical" evidence="2">
    <location>
        <begin position="14"/>
        <end position="35"/>
    </location>
</feature>
<feature type="transmembrane region" description="Helical" evidence="2">
    <location>
        <begin position="47"/>
        <end position="80"/>
    </location>
</feature>
<keyword evidence="2" id="KW-1133">Transmembrane helix</keyword>
<feature type="region of interest" description="Disordered" evidence="1">
    <location>
        <begin position="122"/>
        <end position="141"/>
    </location>
</feature>
<evidence type="ECO:0000256" key="2">
    <source>
        <dbReference type="SAM" id="Phobius"/>
    </source>
</evidence>
<gene>
    <name evidence="3" type="ORF">NP439_01030</name>
</gene>
<evidence type="ECO:0008006" key="5">
    <source>
        <dbReference type="Google" id="ProtNLM"/>
    </source>
</evidence>
<name>A0ABY5JU48_9BACI</name>
<protein>
    <recommendedName>
        <fullName evidence="5">DUF4064 domain-containing protein</fullName>
    </recommendedName>
</protein>
<sequence>MVKEGVFISVYRGLSSLFIIAGGLIASFYYITVFTELENGMDHWSFFVRLISTIAMGVSAVFFIPITAGFITAIFGLLIIWKPHPIFSVIAFILCGFLLHIVGSPLVFIGAILGIIASVKEDKEDSHEEKEDTKEVKAEDF</sequence>
<keyword evidence="2" id="KW-0472">Membrane</keyword>
<organism evidence="3 4">
    <name type="scientific">Oceanobacillus jeddahense</name>
    <dbReference type="NCBI Taxonomy" id="1462527"/>
    <lineage>
        <taxon>Bacteria</taxon>
        <taxon>Bacillati</taxon>
        <taxon>Bacillota</taxon>
        <taxon>Bacilli</taxon>
        <taxon>Bacillales</taxon>
        <taxon>Bacillaceae</taxon>
        <taxon>Oceanobacillus</taxon>
    </lineage>
</organism>
<proteinExistence type="predicted"/>
<keyword evidence="2" id="KW-0812">Transmembrane</keyword>
<feature type="transmembrane region" description="Helical" evidence="2">
    <location>
        <begin position="86"/>
        <end position="116"/>
    </location>
</feature>
<accession>A0ABY5JU48</accession>
<dbReference type="Proteomes" id="UP001059773">
    <property type="component" value="Chromosome"/>
</dbReference>
<evidence type="ECO:0000313" key="4">
    <source>
        <dbReference type="Proteomes" id="UP001059773"/>
    </source>
</evidence>
<keyword evidence="4" id="KW-1185">Reference proteome</keyword>
<reference evidence="3" key="1">
    <citation type="submission" date="2022-07" db="EMBL/GenBank/DDBJ databases">
        <title>FELIX.</title>
        <authorList>
            <person name="Wan K.H."/>
            <person name="Park S."/>
            <person name="Lawrence Q."/>
            <person name="Eichenberger J.P."/>
            <person name="Booth B.W."/>
            <person name="Piaggio A.J."/>
            <person name="Chandler J.C."/>
            <person name="Franklin A.B."/>
            <person name="Celniker S.E."/>
        </authorList>
    </citation>
    <scope>NUCLEOTIDE SEQUENCE</scope>
    <source>
        <strain evidence="3">QA-1986 374</strain>
    </source>
</reference>
<dbReference type="EMBL" id="CP101914">
    <property type="protein sequence ID" value="UUI03334.1"/>
    <property type="molecule type" value="Genomic_DNA"/>
</dbReference>
<dbReference type="RefSeq" id="WP_256708426.1">
    <property type="nucleotide sequence ID" value="NZ_CP101914.1"/>
</dbReference>
<evidence type="ECO:0000313" key="3">
    <source>
        <dbReference type="EMBL" id="UUI03334.1"/>
    </source>
</evidence>